<feature type="transmembrane region" description="Helical" evidence="1">
    <location>
        <begin position="229"/>
        <end position="252"/>
    </location>
</feature>
<name>A0ABY5P4S3_9LACT</name>
<sequence>MISINSFQLFKADFKRFVLNYKIVLAIVGVIATLGVSANEYIMSGINATYLVERSIFSLFPTQLILIVASFPVVSSFVEDWEFRYLYNIAMRSGTKEYSIIRLFFAFITSFGITFIGCMIFFGIAFIYYPLLNEGHPIEYQVYPPYSELAYTSFPASYTIARIIIYSLSAGFWTIVGLFVSTLIPNKFVAYVSPFIVNYFVSFSSFLLPRMLQEDVVSRSRVVFPDSGFWPHFVYFIVYYIILILIVGWEFYRMVIRRLSNELL</sequence>
<evidence type="ECO:0000313" key="2">
    <source>
        <dbReference type="EMBL" id="UUX33610.1"/>
    </source>
</evidence>
<feature type="transmembrane region" description="Helical" evidence="1">
    <location>
        <begin position="55"/>
        <end position="78"/>
    </location>
</feature>
<evidence type="ECO:0000313" key="3">
    <source>
        <dbReference type="Proteomes" id="UP001315967"/>
    </source>
</evidence>
<feature type="transmembrane region" description="Helical" evidence="1">
    <location>
        <begin position="163"/>
        <end position="181"/>
    </location>
</feature>
<accession>A0ABY5P4S3</accession>
<proteinExistence type="predicted"/>
<keyword evidence="3" id="KW-1185">Reference proteome</keyword>
<keyword evidence="1" id="KW-0472">Membrane</keyword>
<feature type="transmembrane region" description="Helical" evidence="1">
    <location>
        <begin position="188"/>
        <end position="209"/>
    </location>
</feature>
<protein>
    <recommendedName>
        <fullName evidence="4">ABC transporter permease</fullName>
    </recommendedName>
</protein>
<evidence type="ECO:0000256" key="1">
    <source>
        <dbReference type="SAM" id="Phobius"/>
    </source>
</evidence>
<feature type="transmembrane region" description="Helical" evidence="1">
    <location>
        <begin position="21"/>
        <end position="43"/>
    </location>
</feature>
<gene>
    <name evidence="2" type="ORF">NRE15_11990</name>
</gene>
<dbReference type="EMBL" id="CP102453">
    <property type="protein sequence ID" value="UUX33610.1"/>
    <property type="molecule type" value="Genomic_DNA"/>
</dbReference>
<evidence type="ECO:0008006" key="4">
    <source>
        <dbReference type="Google" id="ProtNLM"/>
    </source>
</evidence>
<feature type="transmembrane region" description="Helical" evidence="1">
    <location>
        <begin position="99"/>
        <end position="129"/>
    </location>
</feature>
<reference evidence="2 3" key="1">
    <citation type="submission" date="2022-08" db="EMBL/GenBank/DDBJ databases">
        <title>Aerococcaceae sp. nov isolated from spoiled eye mask.</title>
        <authorList>
            <person name="Zhou G."/>
            <person name="Xie X.-B."/>
            <person name="Shi Q.-S."/>
            <person name="Wang Y.-S."/>
            <person name="Wen X."/>
            <person name="Peng H."/>
            <person name="Yang X.-J."/>
            <person name="Tao H.-B."/>
            <person name="Huang X.-M."/>
        </authorList>
    </citation>
    <scope>NUCLEOTIDE SEQUENCE [LARGE SCALE GENOMIC DNA]</scope>
    <source>
        <strain evidence="3">DM20194951</strain>
    </source>
</reference>
<keyword evidence="1" id="KW-0812">Transmembrane</keyword>
<dbReference type="RefSeq" id="WP_313793114.1">
    <property type="nucleotide sequence ID" value="NZ_CP102453.1"/>
</dbReference>
<keyword evidence="1" id="KW-1133">Transmembrane helix</keyword>
<organism evidence="2 3">
    <name type="scientific">Fundicoccus culcitae</name>
    <dbReference type="NCBI Taxonomy" id="2969821"/>
    <lineage>
        <taxon>Bacteria</taxon>
        <taxon>Bacillati</taxon>
        <taxon>Bacillota</taxon>
        <taxon>Bacilli</taxon>
        <taxon>Lactobacillales</taxon>
        <taxon>Aerococcaceae</taxon>
        <taxon>Fundicoccus</taxon>
    </lineage>
</organism>
<dbReference type="Proteomes" id="UP001315967">
    <property type="component" value="Chromosome"/>
</dbReference>